<reference evidence="1 2" key="1">
    <citation type="submission" date="2017-09" db="EMBL/GenBank/DDBJ databases">
        <title>Depth-based differentiation of microbial function through sediment-hosted aquifers and enrichment of novel symbionts in the deep terrestrial subsurface.</title>
        <authorList>
            <person name="Probst A.J."/>
            <person name="Ladd B."/>
            <person name="Jarett J.K."/>
            <person name="Geller-Mcgrath D.E."/>
            <person name="Sieber C.M."/>
            <person name="Emerson J.B."/>
            <person name="Anantharaman K."/>
            <person name="Thomas B.C."/>
            <person name="Malmstrom R."/>
            <person name="Stieglmeier M."/>
            <person name="Klingl A."/>
            <person name="Woyke T."/>
            <person name="Ryan C.M."/>
            <person name="Banfield J.F."/>
        </authorList>
    </citation>
    <scope>NUCLEOTIDE SEQUENCE [LARGE SCALE GENOMIC DNA]</scope>
    <source>
        <strain evidence="1">CG23_combo_of_CG06-09_8_20_14_all_37_87_8</strain>
    </source>
</reference>
<evidence type="ECO:0000313" key="1">
    <source>
        <dbReference type="EMBL" id="PIP31777.1"/>
    </source>
</evidence>
<comment type="caution">
    <text evidence="1">The sequence shown here is derived from an EMBL/GenBank/DDBJ whole genome shotgun (WGS) entry which is preliminary data.</text>
</comment>
<gene>
    <name evidence="1" type="ORF">COX24_01700</name>
</gene>
<evidence type="ECO:0000313" key="2">
    <source>
        <dbReference type="Proteomes" id="UP000230447"/>
    </source>
</evidence>
<dbReference type="AlphaFoldDB" id="A0A2G9ZF44"/>
<organism evidence="1 2">
    <name type="scientific">bacterium (Candidatus Gribaldobacteria) CG23_combo_of_CG06-09_8_20_14_all_37_87_8</name>
    <dbReference type="NCBI Taxonomy" id="2014278"/>
    <lineage>
        <taxon>Bacteria</taxon>
        <taxon>Candidatus Gribaldobacteria</taxon>
    </lineage>
</organism>
<protein>
    <submittedName>
        <fullName evidence="1">Uncharacterized protein</fullName>
    </submittedName>
</protein>
<dbReference type="Proteomes" id="UP000230447">
    <property type="component" value="Unassembled WGS sequence"/>
</dbReference>
<dbReference type="EMBL" id="PCSB01000033">
    <property type="protein sequence ID" value="PIP31777.1"/>
    <property type="molecule type" value="Genomic_DNA"/>
</dbReference>
<accession>A0A2G9ZF44</accession>
<proteinExistence type="predicted"/>
<sequence length="69" mass="7957">MANGQATISFNEQKLKMLIKDSVREGIKAEVFKLRAAFLPYVDDTEQKEIEKKYGKPSRKVAKTYEYAI</sequence>
<name>A0A2G9ZF44_9BACT</name>